<dbReference type="InterPro" id="IPR013547">
    <property type="entry name" value="P4H_N"/>
</dbReference>
<name>A0A0K2V2W8_LEPSM</name>
<evidence type="ECO:0000256" key="2">
    <source>
        <dbReference type="ARBA" id="ARBA00002035"/>
    </source>
</evidence>
<dbReference type="SMART" id="SM00702">
    <property type="entry name" value="P4Hc"/>
    <property type="match status" value="1"/>
</dbReference>
<proteinExistence type="inferred from homology"/>
<keyword evidence="9" id="KW-0223">Dioxygenase</keyword>
<dbReference type="Pfam" id="PF13640">
    <property type="entry name" value="2OG-FeII_Oxy_3"/>
    <property type="match status" value="1"/>
</dbReference>
<keyword evidence="6" id="KW-0479">Metal-binding</keyword>
<dbReference type="InterPro" id="IPR006620">
    <property type="entry name" value="Pro_4_hyd_alph"/>
</dbReference>
<dbReference type="EMBL" id="HACA01027502">
    <property type="protein sequence ID" value="CDW44863.1"/>
    <property type="molecule type" value="Transcribed_RNA"/>
</dbReference>
<dbReference type="InterPro" id="IPR045054">
    <property type="entry name" value="P4HA-like"/>
</dbReference>
<evidence type="ECO:0000256" key="8">
    <source>
        <dbReference type="ARBA" id="ARBA00022896"/>
    </source>
</evidence>
<dbReference type="GO" id="GO:0005506">
    <property type="term" value="F:iron ion binding"/>
    <property type="evidence" value="ECO:0007669"/>
    <property type="project" value="InterPro"/>
</dbReference>
<evidence type="ECO:0000256" key="3">
    <source>
        <dbReference type="ARBA" id="ARBA00004319"/>
    </source>
</evidence>
<dbReference type="AlphaFoldDB" id="A0A0K2V2W8"/>
<dbReference type="GO" id="GO:0005788">
    <property type="term" value="C:endoplasmic reticulum lumen"/>
    <property type="evidence" value="ECO:0007669"/>
    <property type="project" value="UniProtKB-SubCell"/>
</dbReference>
<accession>A0A0K2V2W8</accession>
<dbReference type="InterPro" id="IPR005123">
    <property type="entry name" value="Oxoglu/Fe-dep_dioxygenase_dom"/>
</dbReference>
<protein>
    <recommendedName>
        <fullName evidence="5">procollagen-proline 4-dioxygenase</fullName>
        <ecNumber evidence="5">1.14.11.2</ecNumber>
    </recommendedName>
</protein>
<dbReference type="PROSITE" id="PS51471">
    <property type="entry name" value="FE2OG_OXY"/>
    <property type="match status" value="1"/>
</dbReference>
<comment type="similarity">
    <text evidence="4">Belongs to the P4HA family.</text>
</comment>
<keyword evidence="10" id="KW-0560">Oxidoreductase</keyword>
<feature type="signal peptide" evidence="13">
    <location>
        <begin position="1"/>
        <end position="17"/>
    </location>
</feature>
<keyword evidence="13" id="KW-0732">Signal</keyword>
<dbReference type="Gene3D" id="2.60.120.620">
    <property type="entry name" value="q2cbj1_9rhob like domain"/>
    <property type="match status" value="1"/>
</dbReference>
<dbReference type="OrthoDB" id="420380at2759"/>
<evidence type="ECO:0000256" key="11">
    <source>
        <dbReference type="ARBA" id="ARBA00023004"/>
    </source>
</evidence>
<evidence type="ECO:0000256" key="4">
    <source>
        <dbReference type="ARBA" id="ARBA00006511"/>
    </source>
</evidence>
<evidence type="ECO:0000256" key="10">
    <source>
        <dbReference type="ARBA" id="ARBA00023002"/>
    </source>
</evidence>
<evidence type="ECO:0000256" key="13">
    <source>
        <dbReference type="SAM" id="SignalP"/>
    </source>
</evidence>
<dbReference type="InterPro" id="IPR011990">
    <property type="entry name" value="TPR-like_helical_dom_sf"/>
</dbReference>
<feature type="non-terminal residue" evidence="15">
    <location>
        <position position="1"/>
    </location>
</feature>
<dbReference type="Gene3D" id="1.25.40.10">
    <property type="entry name" value="Tetratricopeptide repeat domain"/>
    <property type="match status" value="1"/>
</dbReference>
<feature type="chain" id="PRO_5005489183" description="procollagen-proline 4-dioxygenase" evidence="13">
    <location>
        <begin position="18"/>
        <end position="559"/>
    </location>
</feature>
<feature type="domain" description="Fe2OG dioxygenase" evidence="14">
    <location>
        <begin position="431"/>
        <end position="539"/>
    </location>
</feature>
<dbReference type="GO" id="GO:0031418">
    <property type="term" value="F:L-ascorbic acid binding"/>
    <property type="evidence" value="ECO:0007669"/>
    <property type="project" value="UniProtKB-KW"/>
</dbReference>
<keyword evidence="12" id="KW-0325">Glycoprotein</keyword>
<keyword evidence="7" id="KW-0256">Endoplasmic reticulum</keyword>
<comment type="cofactor">
    <cofactor evidence="1">
        <name>L-ascorbate</name>
        <dbReference type="ChEBI" id="CHEBI:38290"/>
    </cofactor>
</comment>
<evidence type="ECO:0000259" key="14">
    <source>
        <dbReference type="PROSITE" id="PS51471"/>
    </source>
</evidence>
<dbReference type="PANTHER" id="PTHR10869">
    <property type="entry name" value="PROLYL 4-HYDROXYLASE ALPHA SUBUNIT"/>
    <property type="match status" value="1"/>
</dbReference>
<comment type="subcellular location">
    <subcellularLocation>
        <location evidence="3">Endoplasmic reticulum lumen</location>
    </subcellularLocation>
</comment>
<dbReference type="GO" id="GO:0004656">
    <property type="term" value="F:procollagen-proline 4-dioxygenase activity"/>
    <property type="evidence" value="ECO:0007669"/>
    <property type="project" value="UniProtKB-EC"/>
</dbReference>
<sequence>KFSIIVLIFVLIEQIQSSDLFSNPIAISRIVKEEKLFFQSLYDISQDNPIYFNLLNKYLNKNTLESLIGTQSQEKNEDEAYGIEGLVANPLHVFSLFYRILILLPIISKELNEIKKEPGIPQETKDFLDSPQIKDISQDDLVGVTFALIRIQQAYELDPYDMAMGRLGTRQTNARLSAEELYEIVKILYYGSDRTYYSSGIEYALAITWLEGVIRLSFEDDLQDVFIEEIKTLLLEIQDEHDKHFQEPWTGQSLLQYPNEEFFVQRFNGNRDMTSKEMRKLEKETVNKFSNQRSPWGRDFFSICRGEEQKWAKRASSSSSDQRCYVKHFSNPFLLLQPAKIEILNENPTLVQIHDVVPFSWIDKIKELSINKIVRAQVAADEGNKKSYDRTQSNAWLQNSEYPNLPKISKYFEKVTHLSISKLFNDGSMVESETYQIGVYSPGGVYLPHMDTFNTDNELVNYENEFIGNRIATLMLYLSNVDGGGTAFTELGKVAYPKMGSSVFWFNLFSDGEIDTHLTHGACPTMYGIKWVSNKWIRSYGQIFDRPCDLQKSQRMKLF</sequence>
<dbReference type="EC" id="1.14.11.2" evidence="5"/>
<evidence type="ECO:0000256" key="5">
    <source>
        <dbReference type="ARBA" id="ARBA00012269"/>
    </source>
</evidence>
<evidence type="ECO:0000256" key="7">
    <source>
        <dbReference type="ARBA" id="ARBA00022824"/>
    </source>
</evidence>
<evidence type="ECO:0000256" key="6">
    <source>
        <dbReference type="ARBA" id="ARBA00022723"/>
    </source>
</evidence>
<dbReference type="Pfam" id="PF08336">
    <property type="entry name" value="P4Ha_N"/>
    <property type="match status" value="1"/>
</dbReference>
<dbReference type="InterPro" id="IPR044862">
    <property type="entry name" value="Pro_4_hyd_alph_FE2OG_OXY"/>
</dbReference>
<evidence type="ECO:0000313" key="15">
    <source>
        <dbReference type="EMBL" id="CDW44863.1"/>
    </source>
</evidence>
<dbReference type="PANTHER" id="PTHR10869:SF244">
    <property type="entry name" value="PROLYL 4-HYDROXYLASE SUBUNIT ALPHA-2"/>
    <property type="match status" value="1"/>
</dbReference>
<reference evidence="15" key="1">
    <citation type="submission" date="2014-05" db="EMBL/GenBank/DDBJ databases">
        <authorList>
            <person name="Chronopoulou M."/>
        </authorList>
    </citation>
    <scope>NUCLEOTIDE SEQUENCE</scope>
    <source>
        <tissue evidence="15">Whole organism</tissue>
    </source>
</reference>
<evidence type="ECO:0000256" key="9">
    <source>
        <dbReference type="ARBA" id="ARBA00022964"/>
    </source>
</evidence>
<comment type="function">
    <text evidence="2">Catalyzes the post-translational formation of 4-hydroxyproline in -Xaa-Pro-Gly- sequences in collagens and other proteins.</text>
</comment>
<organism evidence="15">
    <name type="scientific">Lepeophtheirus salmonis</name>
    <name type="common">Salmon louse</name>
    <name type="synonym">Caligus salmonis</name>
    <dbReference type="NCBI Taxonomy" id="72036"/>
    <lineage>
        <taxon>Eukaryota</taxon>
        <taxon>Metazoa</taxon>
        <taxon>Ecdysozoa</taxon>
        <taxon>Arthropoda</taxon>
        <taxon>Crustacea</taxon>
        <taxon>Multicrustacea</taxon>
        <taxon>Hexanauplia</taxon>
        <taxon>Copepoda</taxon>
        <taxon>Siphonostomatoida</taxon>
        <taxon>Caligidae</taxon>
        <taxon>Lepeophtheirus</taxon>
    </lineage>
</organism>
<evidence type="ECO:0000256" key="1">
    <source>
        <dbReference type="ARBA" id="ARBA00001961"/>
    </source>
</evidence>
<keyword evidence="8" id="KW-0847">Vitamin C</keyword>
<keyword evidence="11" id="KW-0408">Iron</keyword>
<evidence type="ECO:0000256" key="12">
    <source>
        <dbReference type="ARBA" id="ARBA00023180"/>
    </source>
</evidence>